<dbReference type="Gene3D" id="3.30.2310.20">
    <property type="entry name" value="RelE-like"/>
    <property type="match status" value="1"/>
</dbReference>
<reference evidence="2" key="1">
    <citation type="journal article" date="2014" name="Front. Microbiol.">
        <title>High frequency of phylogenetically diverse reductive dehalogenase-homologous genes in deep subseafloor sedimentary metagenomes.</title>
        <authorList>
            <person name="Kawai M."/>
            <person name="Futagami T."/>
            <person name="Toyoda A."/>
            <person name="Takaki Y."/>
            <person name="Nishi S."/>
            <person name="Hori S."/>
            <person name="Arai W."/>
            <person name="Tsubouchi T."/>
            <person name="Morono Y."/>
            <person name="Uchiyama I."/>
            <person name="Ito T."/>
            <person name="Fujiyama A."/>
            <person name="Inagaki F."/>
            <person name="Takami H."/>
        </authorList>
    </citation>
    <scope>NUCLEOTIDE SEQUENCE</scope>
    <source>
        <strain evidence="2">Expedition CK06-06</strain>
    </source>
</reference>
<evidence type="ECO:0008006" key="3">
    <source>
        <dbReference type="Google" id="ProtNLM"/>
    </source>
</evidence>
<comment type="caution">
    <text evidence="2">The sequence shown here is derived from an EMBL/GenBank/DDBJ whole genome shotgun (WGS) entry which is preliminary data.</text>
</comment>
<name>X1FWP6_9ZZZZ</name>
<dbReference type="EMBL" id="BARU01014523">
    <property type="protein sequence ID" value="GAH33769.1"/>
    <property type="molecule type" value="Genomic_DNA"/>
</dbReference>
<keyword evidence="1" id="KW-1277">Toxin-antitoxin system</keyword>
<protein>
    <recommendedName>
        <fullName evidence="3">Type II toxin-antitoxin system RelE/ParE family toxin</fullName>
    </recommendedName>
</protein>
<organism evidence="2">
    <name type="scientific">marine sediment metagenome</name>
    <dbReference type="NCBI Taxonomy" id="412755"/>
    <lineage>
        <taxon>unclassified sequences</taxon>
        <taxon>metagenomes</taxon>
        <taxon>ecological metagenomes</taxon>
    </lineage>
</organism>
<dbReference type="InterPro" id="IPR035093">
    <property type="entry name" value="RelE/ParE_toxin_dom_sf"/>
</dbReference>
<sequence>LGSYRFRIGDHRVIFDLEDNKIIILRVGHRGELLLPEGRGLGRLI</sequence>
<dbReference type="SUPFAM" id="SSF143011">
    <property type="entry name" value="RelE-like"/>
    <property type="match status" value="1"/>
</dbReference>
<proteinExistence type="predicted"/>
<evidence type="ECO:0000313" key="2">
    <source>
        <dbReference type="EMBL" id="GAH33769.1"/>
    </source>
</evidence>
<evidence type="ECO:0000256" key="1">
    <source>
        <dbReference type="ARBA" id="ARBA00022649"/>
    </source>
</evidence>
<feature type="non-terminal residue" evidence="2">
    <location>
        <position position="1"/>
    </location>
</feature>
<accession>X1FWP6</accession>
<gene>
    <name evidence="2" type="ORF">S03H2_25576</name>
</gene>
<dbReference type="Pfam" id="PF05016">
    <property type="entry name" value="ParE_toxin"/>
    <property type="match status" value="1"/>
</dbReference>
<dbReference type="InterPro" id="IPR007712">
    <property type="entry name" value="RelE/ParE_toxin"/>
</dbReference>
<dbReference type="AlphaFoldDB" id="X1FWP6"/>